<dbReference type="Pfam" id="PF12836">
    <property type="entry name" value="HHH_3"/>
    <property type="match status" value="1"/>
</dbReference>
<dbReference type="AlphaFoldDB" id="A0A1E3X7S6"/>
<dbReference type="InterPro" id="IPR051675">
    <property type="entry name" value="Endo/Exo/Phosphatase_dom_1"/>
</dbReference>
<reference evidence="2 3" key="1">
    <citation type="submission" date="2016-07" db="EMBL/GenBank/DDBJ databases">
        <title>Draft genome of Scalindua rubra, obtained from a brine-seawater interface in the Red Sea, sheds light on salt adaptation in anammox bacteria.</title>
        <authorList>
            <person name="Speth D.R."/>
            <person name="Lagkouvardos I."/>
            <person name="Wang Y."/>
            <person name="Qian P.-Y."/>
            <person name="Dutilh B.E."/>
            <person name="Jetten M.S."/>
        </authorList>
    </citation>
    <scope>NUCLEOTIDE SEQUENCE [LARGE SCALE GENOMIC DNA]</scope>
    <source>
        <strain evidence="2">BSI-1</strain>
    </source>
</reference>
<dbReference type="SMART" id="SM00278">
    <property type="entry name" value="HhH1"/>
    <property type="match status" value="2"/>
</dbReference>
<gene>
    <name evidence="2" type="ORF">SCARUB_03856</name>
</gene>
<dbReference type="PANTHER" id="PTHR21180:SF32">
    <property type="entry name" value="ENDONUCLEASE_EXONUCLEASE_PHOSPHATASE FAMILY DOMAIN-CONTAINING PROTEIN 1"/>
    <property type="match status" value="1"/>
</dbReference>
<dbReference type="Gene3D" id="1.10.150.320">
    <property type="entry name" value="Photosystem II 12 kDa extrinsic protein"/>
    <property type="match status" value="1"/>
</dbReference>
<dbReference type="GO" id="GO:0003677">
    <property type="term" value="F:DNA binding"/>
    <property type="evidence" value="ECO:0007669"/>
    <property type="project" value="InterPro"/>
</dbReference>
<dbReference type="Proteomes" id="UP000094056">
    <property type="component" value="Unassembled WGS sequence"/>
</dbReference>
<dbReference type="NCBIfam" id="TIGR00426">
    <property type="entry name" value="competence protein ComEA helix-hairpin-helix repeat region"/>
    <property type="match status" value="1"/>
</dbReference>
<evidence type="ECO:0000313" key="2">
    <source>
        <dbReference type="EMBL" id="ODS31024.1"/>
    </source>
</evidence>
<evidence type="ECO:0000259" key="1">
    <source>
        <dbReference type="SMART" id="SM00278"/>
    </source>
</evidence>
<feature type="domain" description="Helix-hairpin-helix DNA-binding motif class 1" evidence="1">
    <location>
        <begin position="99"/>
        <end position="118"/>
    </location>
</feature>
<dbReference type="GO" id="GO:0006281">
    <property type="term" value="P:DNA repair"/>
    <property type="evidence" value="ECO:0007669"/>
    <property type="project" value="InterPro"/>
</dbReference>
<sequence length="144" mass="16577">MSKPPGPLKIFEFSRKELLATFLLIITLLIGIGVKYAKDQHWWLPKTEVVDPNPESIKLKIDLNRAEWYELIILPGIGEKKAKAIVEYRKSRGAFKTIEQLCEVNGIGIETVKRIKNLVFVDEKKFSSPQSHEDRKGNLKFIKE</sequence>
<protein>
    <recommendedName>
        <fullName evidence="1">Helix-hairpin-helix DNA-binding motif class 1 domain-containing protein</fullName>
    </recommendedName>
</protein>
<accession>A0A1E3X7S6</accession>
<dbReference type="EMBL" id="MAYW01000151">
    <property type="protein sequence ID" value="ODS31024.1"/>
    <property type="molecule type" value="Genomic_DNA"/>
</dbReference>
<comment type="caution">
    <text evidence="2">The sequence shown here is derived from an EMBL/GenBank/DDBJ whole genome shotgun (WGS) entry which is preliminary data.</text>
</comment>
<feature type="domain" description="Helix-hairpin-helix DNA-binding motif class 1" evidence="1">
    <location>
        <begin position="69"/>
        <end position="88"/>
    </location>
</feature>
<dbReference type="InterPro" id="IPR010994">
    <property type="entry name" value="RuvA_2-like"/>
</dbReference>
<name>A0A1E3X7S6_9BACT</name>
<organism evidence="2 3">
    <name type="scientific">Candidatus Scalindua rubra</name>
    <dbReference type="NCBI Taxonomy" id="1872076"/>
    <lineage>
        <taxon>Bacteria</taxon>
        <taxon>Pseudomonadati</taxon>
        <taxon>Planctomycetota</taxon>
        <taxon>Candidatus Brocadiia</taxon>
        <taxon>Candidatus Brocadiales</taxon>
        <taxon>Candidatus Scalinduaceae</taxon>
        <taxon>Candidatus Scalindua</taxon>
    </lineage>
</organism>
<evidence type="ECO:0000313" key="3">
    <source>
        <dbReference type="Proteomes" id="UP000094056"/>
    </source>
</evidence>
<dbReference type="SUPFAM" id="SSF47781">
    <property type="entry name" value="RuvA domain 2-like"/>
    <property type="match status" value="1"/>
</dbReference>
<proteinExistence type="predicted"/>
<dbReference type="InterPro" id="IPR003583">
    <property type="entry name" value="Hlx-hairpin-Hlx_DNA-bd_motif"/>
</dbReference>
<dbReference type="InterPro" id="IPR004509">
    <property type="entry name" value="Competence_ComEA_HhH"/>
</dbReference>
<dbReference type="PANTHER" id="PTHR21180">
    <property type="entry name" value="ENDONUCLEASE/EXONUCLEASE/PHOSPHATASE FAMILY DOMAIN-CONTAINING PROTEIN 1"/>
    <property type="match status" value="1"/>
</dbReference>